<dbReference type="Proteomes" id="UP000004047">
    <property type="component" value="Unassembled WGS sequence"/>
</dbReference>
<feature type="transmembrane region" description="Helical" evidence="1">
    <location>
        <begin position="60"/>
        <end position="80"/>
    </location>
</feature>
<comment type="caution">
    <text evidence="2">The sequence shown here is derived from an EMBL/GenBank/DDBJ whole genome shotgun (WGS) entry which is preliminary data.</text>
</comment>
<dbReference type="HOGENOM" id="CLU_2508976_0_0_3"/>
<evidence type="ECO:0000313" key="2">
    <source>
        <dbReference type="EMBL" id="CCI38724.1"/>
    </source>
</evidence>
<gene>
    <name evidence="2" type="ORF">MICAK_580043</name>
</gene>
<dbReference type="EMBL" id="CAIQ01000505">
    <property type="protein sequence ID" value="CCI38724.1"/>
    <property type="molecule type" value="Genomic_DNA"/>
</dbReference>
<name>I4IWQ0_MICAE</name>
<keyword evidence="1" id="KW-1133">Transmembrane helix</keyword>
<accession>I4IWQ0</accession>
<reference evidence="2 3" key="1">
    <citation type="submission" date="2012-04" db="EMBL/GenBank/DDBJ databases">
        <authorList>
            <person name="Genoscope - CEA"/>
        </authorList>
    </citation>
    <scope>NUCLEOTIDE SEQUENCE [LARGE SCALE GENOMIC DNA]</scope>
    <source>
        <strain evidence="2 3">9701</strain>
    </source>
</reference>
<evidence type="ECO:0000313" key="3">
    <source>
        <dbReference type="Proteomes" id="UP000004047"/>
    </source>
</evidence>
<keyword evidence="1" id="KW-0472">Membrane</keyword>
<dbReference type="AlphaFoldDB" id="I4IWQ0"/>
<sequence length="85" mass="9378">MHPAEPLRIFFWKAAVISVSLTKLPAVHPLSFHRVPSKGEVLAIAAFPAKAQLRAIVKKIPVFLAFKIAILLVKATIVLWRGVID</sequence>
<protein>
    <submittedName>
        <fullName evidence="2">Uncharacterized protein</fullName>
    </submittedName>
</protein>
<evidence type="ECO:0000256" key="1">
    <source>
        <dbReference type="SAM" id="Phobius"/>
    </source>
</evidence>
<keyword evidence="1" id="KW-0812">Transmembrane</keyword>
<organism evidence="2 3">
    <name type="scientific">Microcystis aeruginosa PCC 9701</name>
    <dbReference type="NCBI Taxonomy" id="721123"/>
    <lineage>
        <taxon>Bacteria</taxon>
        <taxon>Bacillati</taxon>
        <taxon>Cyanobacteriota</taxon>
        <taxon>Cyanophyceae</taxon>
        <taxon>Oscillatoriophycideae</taxon>
        <taxon>Chroococcales</taxon>
        <taxon>Microcystaceae</taxon>
        <taxon>Microcystis</taxon>
    </lineage>
</organism>
<proteinExistence type="predicted"/>